<dbReference type="AlphaFoldDB" id="A0A517YIR1"/>
<organism evidence="4 5">
    <name type="scientific">Anatilimnocola aggregata</name>
    <dbReference type="NCBI Taxonomy" id="2528021"/>
    <lineage>
        <taxon>Bacteria</taxon>
        <taxon>Pseudomonadati</taxon>
        <taxon>Planctomycetota</taxon>
        <taxon>Planctomycetia</taxon>
        <taxon>Pirellulales</taxon>
        <taxon>Pirellulaceae</taxon>
        <taxon>Anatilimnocola</taxon>
    </lineage>
</organism>
<evidence type="ECO:0000313" key="5">
    <source>
        <dbReference type="Proteomes" id="UP000315017"/>
    </source>
</evidence>
<evidence type="ECO:0000313" key="4">
    <source>
        <dbReference type="EMBL" id="QDU30106.1"/>
    </source>
</evidence>
<dbReference type="PANTHER" id="PTHR11527">
    <property type="entry name" value="HEAT-SHOCK PROTEIN 20 FAMILY MEMBER"/>
    <property type="match status" value="1"/>
</dbReference>
<evidence type="ECO:0000256" key="2">
    <source>
        <dbReference type="RuleBase" id="RU003616"/>
    </source>
</evidence>
<dbReference type="SUPFAM" id="SSF49764">
    <property type="entry name" value="HSP20-like chaperones"/>
    <property type="match status" value="1"/>
</dbReference>
<gene>
    <name evidence="4" type="primary">hspA_2</name>
    <name evidence="4" type="ORF">ETAA8_52250</name>
</gene>
<sequence>MLHSCKPRWTLAFPRTLDSVSRDVEQAFEQLVSGNGLARAFSAPTNLWEEEGQWRVEVELPGIKQEQIELTLEKNQLKIAAERLAPETDRKYAHQERGYGRVERLITLPETVDAESIEAELHDGILNLTFKKKPEAQPRKISVKSL</sequence>
<proteinExistence type="inferred from homology"/>
<dbReference type="InterPro" id="IPR031107">
    <property type="entry name" value="Small_HSP"/>
</dbReference>
<evidence type="ECO:0000259" key="3">
    <source>
        <dbReference type="PROSITE" id="PS01031"/>
    </source>
</evidence>
<dbReference type="Proteomes" id="UP000315017">
    <property type="component" value="Chromosome"/>
</dbReference>
<dbReference type="InterPro" id="IPR002068">
    <property type="entry name" value="A-crystallin/Hsp20_dom"/>
</dbReference>
<dbReference type="EMBL" id="CP036274">
    <property type="protein sequence ID" value="QDU30106.1"/>
    <property type="molecule type" value="Genomic_DNA"/>
</dbReference>
<keyword evidence="5" id="KW-1185">Reference proteome</keyword>
<dbReference type="InterPro" id="IPR008978">
    <property type="entry name" value="HSP20-like_chaperone"/>
</dbReference>
<dbReference type="CDD" id="cd06464">
    <property type="entry name" value="ACD_sHsps-like"/>
    <property type="match status" value="1"/>
</dbReference>
<feature type="domain" description="SHSP" evidence="3">
    <location>
        <begin position="36"/>
        <end position="146"/>
    </location>
</feature>
<dbReference type="Pfam" id="PF00011">
    <property type="entry name" value="HSP20"/>
    <property type="match status" value="1"/>
</dbReference>
<accession>A0A517YIR1</accession>
<evidence type="ECO:0000256" key="1">
    <source>
        <dbReference type="PROSITE-ProRule" id="PRU00285"/>
    </source>
</evidence>
<protein>
    <submittedName>
        <fullName evidence="4">Spore protein SP21</fullName>
    </submittedName>
</protein>
<name>A0A517YIR1_9BACT</name>
<dbReference type="KEGG" id="aagg:ETAA8_52250"/>
<reference evidence="4 5" key="1">
    <citation type="submission" date="2019-02" db="EMBL/GenBank/DDBJ databases">
        <title>Deep-cultivation of Planctomycetes and their phenomic and genomic characterization uncovers novel biology.</title>
        <authorList>
            <person name="Wiegand S."/>
            <person name="Jogler M."/>
            <person name="Boedeker C."/>
            <person name="Pinto D."/>
            <person name="Vollmers J."/>
            <person name="Rivas-Marin E."/>
            <person name="Kohn T."/>
            <person name="Peeters S.H."/>
            <person name="Heuer A."/>
            <person name="Rast P."/>
            <person name="Oberbeckmann S."/>
            <person name="Bunk B."/>
            <person name="Jeske O."/>
            <person name="Meyerdierks A."/>
            <person name="Storesund J.E."/>
            <person name="Kallscheuer N."/>
            <person name="Luecker S."/>
            <person name="Lage O.M."/>
            <person name="Pohl T."/>
            <person name="Merkel B.J."/>
            <person name="Hornburger P."/>
            <person name="Mueller R.-W."/>
            <person name="Bruemmer F."/>
            <person name="Labrenz M."/>
            <person name="Spormann A.M."/>
            <person name="Op den Camp H."/>
            <person name="Overmann J."/>
            <person name="Amann R."/>
            <person name="Jetten M.S.M."/>
            <person name="Mascher T."/>
            <person name="Medema M.H."/>
            <person name="Devos D.P."/>
            <person name="Kaster A.-K."/>
            <person name="Ovreas L."/>
            <person name="Rohde M."/>
            <person name="Galperin M.Y."/>
            <person name="Jogler C."/>
        </authorList>
    </citation>
    <scope>NUCLEOTIDE SEQUENCE [LARGE SCALE GENOMIC DNA]</scope>
    <source>
        <strain evidence="4 5">ETA_A8</strain>
    </source>
</reference>
<comment type="similarity">
    <text evidence="1 2">Belongs to the small heat shock protein (HSP20) family.</text>
</comment>
<dbReference type="RefSeq" id="WP_145095022.1">
    <property type="nucleotide sequence ID" value="NZ_CP036274.1"/>
</dbReference>
<dbReference type="Gene3D" id="2.60.40.790">
    <property type="match status" value="1"/>
</dbReference>
<dbReference type="PROSITE" id="PS01031">
    <property type="entry name" value="SHSP"/>
    <property type="match status" value="1"/>
</dbReference>
<dbReference type="OrthoDB" id="267530at2"/>